<proteinExistence type="predicted"/>
<protein>
    <submittedName>
        <fullName evidence="1">Uncharacterized protein</fullName>
    </submittedName>
</protein>
<gene>
    <name evidence="1" type="ORF">JOE68_002460</name>
</gene>
<sequence>MAKSKPDLWALASRTLKDAHEALGRLVPAPDAAPAVSREFYLRSAKVYERIAEVDQHHHEALYWVTRERALAEAIAADDECGGSVPERMGWEG</sequence>
<organism evidence="1 2">
    <name type="scientific">Saccharothrix algeriensis</name>
    <dbReference type="NCBI Taxonomy" id="173560"/>
    <lineage>
        <taxon>Bacteria</taxon>
        <taxon>Bacillati</taxon>
        <taxon>Actinomycetota</taxon>
        <taxon>Actinomycetes</taxon>
        <taxon>Pseudonocardiales</taxon>
        <taxon>Pseudonocardiaceae</taxon>
        <taxon>Saccharothrix</taxon>
    </lineage>
</organism>
<evidence type="ECO:0000313" key="2">
    <source>
        <dbReference type="Proteomes" id="UP001195724"/>
    </source>
</evidence>
<name>A0ABS2S5S1_9PSEU</name>
<dbReference type="EMBL" id="JAFBCL010000001">
    <property type="protein sequence ID" value="MBM7811595.1"/>
    <property type="molecule type" value="Genomic_DNA"/>
</dbReference>
<evidence type="ECO:0000313" key="1">
    <source>
        <dbReference type="EMBL" id="MBM7811595.1"/>
    </source>
</evidence>
<dbReference type="NCBIfam" id="NF041510">
    <property type="entry name" value="AMED_5909_fam"/>
    <property type="match status" value="1"/>
</dbReference>
<keyword evidence="2" id="KW-1185">Reference proteome</keyword>
<dbReference type="RefSeq" id="WP_307819645.1">
    <property type="nucleotide sequence ID" value="NZ_JAFBCL010000001.1"/>
</dbReference>
<dbReference type="Proteomes" id="UP001195724">
    <property type="component" value="Unassembled WGS sequence"/>
</dbReference>
<reference evidence="1 2" key="1">
    <citation type="submission" date="2021-01" db="EMBL/GenBank/DDBJ databases">
        <title>Sequencing the genomes of 1000 actinobacteria strains.</title>
        <authorList>
            <person name="Klenk H.-P."/>
        </authorList>
    </citation>
    <scope>NUCLEOTIDE SEQUENCE [LARGE SCALE GENOMIC DNA]</scope>
    <source>
        <strain evidence="1 2">DSM 44581</strain>
    </source>
</reference>
<comment type="caution">
    <text evidence="1">The sequence shown here is derived from an EMBL/GenBank/DDBJ whole genome shotgun (WGS) entry which is preliminary data.</text>
</comment>
<dbReference type="InterPro" id="IPR048152">
    <property type="entry name" value="AMED_5909-like"/>
</dbReference>
<accession>A0ABS2S5S1</accession>